<dbReference type="Proteomes" id="UP000092321">
    <property type="component" value="Unassembled WGS sequence"/>
</dbReference>
<feature type="compositionally biased region" description="Low complexity" evidence="11">
    <location>
        <begin position="420"/>
        <end position="429"/>
    </location>
</feature>
<dbReference type="InterPro" id="IPR015958">
    <property type="entry name" value="Trk1_fungi"/>
</dbReference>
<protein>
    <recommendedName>
        <fullName evidence="10">Potassium transport protein</fullName>
    </recommendedName>
</protein>
<accession>A0A1B7TDP3</accession>
<evidence type="ECO:0000256" key="11">
    <source>
        <dbReference type="SAM" id="MobiDB-lite"/>
    </source>
</evidence>
<feature type="compositionally biased region" description="Polar residues" evidence="11">
    <location>
        <begin position="769"/>
        <end position="786"/>
    </location>
</feature>
<feature type="compositionally biased region" description="Polar residues" evidence="11">
    <location>
        <begin position="348"/>
        <end position="358"/>
    </location>
</feature>
<evidence type="ECO:0000256" key="5">
    <source>
        <dbReference type="ARBA" id="ARBA00022692"/>
    </source>
</evidence>
<dbReference type="PIRSF" id="PIRSF002450">
    <property type="entry name" value="K+_transpter_TRK"/>
    <property type="match status" value="1"/>
</dbReference>
<dbReference type="GO" id="GO:1990573">
    <property type="term" value="P:potassium ion import across plasma membrane"/>
    <property type="evidence" value="ECO:0007669"/>
    <property type="project" value="TreeGrafter"/>
</dbReference>
<keyword evidence="13" id="KW-1185">Reference proteome</keyword>
<comment type="subcellular location">
    <subcellularLocation>
        <location evidence="1">Membrane</location>
        <topology evidence="1">Multi-pass membrane protein</topology>
    </subcellularLocation>
</comment>
<dbReference type="GO" id="GO:0140107">
    <property type="term" value="F:high-affinity potassium ion transmembrane transporter activity"/>
    <property type="evidence" value="ECO:0007669"/>
    <property type="project" value="TreeGrafter"/>
</dbReference>
<feature type="transmembrane region" description="Helical" evidence="10">
    <location>
        <begin position="608"/>
        <end position="635"/>
    </location>
</feature>
<evidence type="ECO:0000256" key="1">
    <source>
        <dbReference type="ARBA" id="ARBA00004141"/>
    </source>
</evidence>
<dbReference type="AlphaFoldDB" id="A0A1B7TDP3"/>
<name>A0A1B7TDP3_9ASCO</name>
<feature type="compositionally biased region" description="Basic and acidic residues" evidence="11">
    <location>
        <begin position="314"/>
        <end position="324"/>
    </location>
</feature>
<feature type="compositionally biased region" description="Basic and acidic residues" evidence="11">
    <location>
        <begin position="377"/>
        <end position="386"/>
    </location>
</feature>
<dbReference type="PANTHER" id="PTHR31064">
    <property type="entry name" value="POTASSIUM TRANSPORT PROTEIN DDB_G0292412-RELATED"/>
    <property type="match status" value="1"/>
</dbReference>
<feature type="transmembrane region" description="Helical" evidence="10">
    <location>
        <begin position="70"/>
        <end position="94"/>
    </location>
</feature>
<feature type="compositionally biased region" description="Acidic residues" evidence="11">
    <location>
        <begin position="430"/>
        <end position="464"/>
    </location>
</feature>
<dbReference type="InterPro" id="IPR004773">
    <property type="entry name" value="K/Na_transp_Trk1/HKT1"/>
</dbReference>
<keyword evidence="9 10" id="KW-0472">Membrane</keyword>
<keyword evidence="4 10" id="KW-0633">Potassium transport</keyword>
<feature type="compositionally biased region" description="Basic and acidic residues" evidence="11">
    <location>
        <begin position="253"/>
        <end position="262"/>
    </location>
</feature>
<evidence type="ECO:0000256" key="10">
    <source>
        <dbReference type="PIRNR" id="PIRNR002450"/>
    </source>
</evidence>
<keyword evidence="3 10" id="KW-0813">Transport</keyword>
<feature type="compositionally biased region" description="Acidic residues" evidence="11">
    <location>
        <begin position="394"/>
        <end position="411"/>
    </location>
</feature>
<feature type="compositionally biased region" description="Basic and acidic residues" evidence="11">
    <location>
        <begin position="1055"/>
        <end position="1085"/>
    </location>
</feature>
<comment type="caution">
    <text evidence="12">The sequence shown here is derived from an EMBL/GenBank/DDBJ whole genome shotgun (WGS) entry which is preliminary data.</text>
</comment>
<evidence type="ECO:0000256" key="7">
    <source>
        <dbReference type="ARBA" id="ARBA00022989"/>
    </source>
</evidence>
<feature type="compositionally biased region" description="Acidic residues" evidence="11">
    <location>
        <begin position="236"/>
        <end position="252"/>
    </location>
</feature>
<dbReference type="InterPro" id="IPR051143">
    <property type="entry name" value="TrkH_K-transport"/>
</dbReference>
<dbReference type="Pfam" id="PF02386">
    <property type="entry name" value="TrkH"/>
    <property type="match status" value="1"/>
</dbReference>
<evidence type="ECO:0000256" key="8">
    <source>
        <dbReference type="ARBA" id="ARBA00023065"/>
    </source>
</evidence>
<dbReference type="PANTHER" id="PTHR31064:SF30">
    <property type="entry name" value="HIGH-AFFINITY POTASSIUM TRANSPORT PROTEIN-RELATED"/>
    <property type="match status" value="1"/>
</dbReference>
<feature type="transmembrane region" description="Helical" evidence="10">
    <location>
        <begin position="669"/>
        <end position="689"/>
    </location>
</feature>
<evidence type="ECO:0000313" key="12">
    <source>
        <dbReference type="EMBL" id="OBA26785.1"/>
    </source>
</evidence>
<evidence type="ECO:0000256" key="4">
    <source>
        <dbReference type="ARBA" id="ARBA00022538"/>
    </source>
</evidence>
<dbReference type="OrthoDB" id="9999863at2759"/>
<sequence>MSSSSNSNIKKNNNISNKLKRKRSIINTKKPPKILKFSRSQFKKNKSLGHATRDIISEITDYLSPILRLLFPNFIAVHYVYITFMTLLCSLMMLPITKASDGKYIDTLLLAAAATSQGGLNTVNINTITIFQQFCLYFFCILTTPIFIHSVLAFVRLYWFERYFDGIRDWSKRNFKTRRTRTLLHQNFTGDTFRKPNLTKMWSYATNGGNKTNRRPQDDEDFQSRLFRGEVVCRDEGDDDDEEGEEEKEDDSFDKTGSDKNNDSLYGGADEPPIDREENDIPIDEDVEAPSYFNQKHKSLKTTPYLSPDSIEANNKKDNKKLKQSDNITTTKDKNNEQPQLHFDIPTKPTTKRSTTAASWKPKFFSKEWQDDGMDWENGKLSDGSERSVNTNDEAIESFDEEDEDDDEETNESSFHQTTNNNNSYNNESYNEDEDDDDYDDDYEYDDDEEEEDDDDYGDDYDEGDIDFDYDYADDISDAPSFELVPTNNFVIGRNSKFVGLTDEQKEELGGVEYRALKLLCKYLVGYYIGFNLFAAVLFLGWICAKKNKPLEDYSGNDAAIKIGQLALEEYGIGRVWWGFFTSASSFNDLGLTLTPNSMTNFGGSSYIIIWSMFFIIIGNTGFPVFLRFVIWIAYKLAPQLSQRRESLQFLLEHPRRCFTLLFPKGPTWWLFFILVVLNGFDWIMFIILDYGTTSLKESLGSGWFRALNGLYQSVCTRTAGFSTTSLSVLSPAVQVSYMLMMYVSVMPLAISIRRTNVYEEQSLGIYHDSSQNKTHNNDRTYTQRSTKSKNDSTKSPLLENESSEPLEEKDLENHASSFIGMHLRRQLSFDLWFLFLGLFIICICESSRIKDIDEPYFTIWTILFEIVSAYGTVGLSLGYPDTNTSFCAQFKILSKFIVVLLLLRGKHRGLPNSLDRAIMLPSDYLQQLDNKQFKLIADENNHEEGDDYDDEEEEEEDDENNERYSNEEEEGGSRIHSYNSESEERRRRRNHTREIDEEMDLGADNGLKRYYSHQTHTKHKPSVVDRDPVLHYFNKRKDQAKNFVNETAHAVLHPSDEYYQHENRQREKEKEEKEEKKEKEQEHL</sequence>
<keyword evidence="8 10" id="KW-0406">Ion transport</keyword>
<feature type="region of interest" description="Disordered" evidence="11">
    <location>
        <begin position="769"/>
        <end position="809"/>
    </location>
</feature>
<gene>
    <name evidence="12" type="ORF">HANVADRAFT_39719</name>
</gene>
<evidence type="ECO:0000256" key="6">
    <source>
        <dbReference type="ARBA" id="ARBA00022958"/>
    </source>
</evidence>
<keyword evidence="5 10" id="KW-0812">Transmembrane</keyword>
<feature type="transmembrane region" description="Helical" evidence="10">
    <location>
        <begin position="736"/>
        <end position="753"/>
    </location>
</feature>
<proteinExistence type="inferred from homology"/>
<organism evidence="12 13">
    <name type="scientific">Hanseniaspora valbyensis NRRL Y-1626</name>
    <dbReference type="NCBI Taxonomy" id="766949"/>
    <lineage>
        <taxon>Eukaryota</taxon>
        <taxon>Fungi</taxon>
        <taxon>Dikarya</taxon>
        <taxon>Ascomycota</taxon>
        <taxon>Saccharomycotina</taxon>
        <taxon>Saccharomycetes</taxon>
        <taxon>Saccharomycodales</taxon>
        <taxon>Saccharomycodaceae</taxon>
        <taxon>Hanseniaspora</taxon>
    </lineage>
</organism>
<feature type="region of interest" description="Disordered" evidence="11">
    <location>
        <begin position="233"/>
        <end position="464"/>
    </location>
</feature>
<keyword evidence="7 10" id="KW-1133">Transmembrane helix</keyword>
<feature type="region of interest" description="Disordered" evidence="11">
    <location>
        <begin position="940"/>
        <end position="1002"/>
    </location>
</feature>
<feature type="transmembrane region" description="Helical" evidence="10">
    <location>
        <begin position="525"/>
        <end position="545"/>
    </location>
</feature>
<evidence type="ECO:0000256" key="3">
    <source>
        <dbReference type="ARBA" id="ARBA00022448"/>
    </source>
</evidence>
<evidence type="ECO:0000313" key="13">
    <source>
        <dbReference type="Proteomes" id="UP000092321"/>
    </source>
</evidence>
<feature type="transmembrane region" description="Helical" evidence="10">
    <location>
        <begin position="134"/>
        <end position="159"/>
    </location>
</feature>
<evidence type="ECO:0000256" key="2">
    <source>
        <dbReference type="ARBA" id="ARBA00009137"/>
    </source>
</evidence>
<feature type="compositionally biased region" description="Acidic residues" evidence="11">
    <location>
        <begin position="945"/>
        <end position="961"/>
    </location>
</feature>
<feature type="compositionally biased region" description="Acidic residues" evidence="11">
    <location>
        <begin position="277"/>
        <end position="288"/>
    </location>
</feature>
<feature type="transmembrane region" description="Helical" evidence="10">
    <location>
        <begin position="857"/>
        <end position="878"/>
    </location>
</feature>
<dbReference type="NCBIfam" id="TIGR00934">
    <property type="entry name" value="2a38euk"/>
    <property type="match status" value="1"/>
</dbReference>
<dbReference type="GO" id="GO:0030007">
    <property type="term" value="P:intracellular potassium ion homeostasis"/>
    <property type="evidence" value="ECO:0007669"/>
    <property type="project" value="UniProtKB-UniRule"/>
</dbReference>
<feature type="region of interest" description="Disordered" evidence="11">
    <location>
        <begin position="1046"/>
        <end position="1085"/>
    </location>
</feature>
<feature type="transmembrane region" description="Helical" evidence="10">
    <location>
        <begin position="828"/>
        <end position="845"/>
    </location>
</feature>
<comment type="similarity">
    <text evidence="2 10">Belongs to the TrkH potassium transport family.</text>
</comment>
<keyword evidence="6 10" id="KW-0630">Potassium</keyword>
<reference evidence="13" key="1">
    <citation type="journal article" date="2016" name="Proc. Natl. Acad. Sci. U.S.A.">
        <title>Comparative genomics of biotechnologically important yeasts.</title>
        <authorList>
            <person name="Riley R."/>
            <person name="Haridas S."/>
            <person name="Wolfe K.H."/>
            <person name="Lopes M.R."/>
            <person name="Hittinger C.T."/>
            <person name="Goeker M."/>
            <person name="Salamov A.A."/>
            <person name="Wisecaver J.H."/>
            <person name="Long T.M."/>
            <person name="Calvey C.H."/>
            <person name="Aerts A.L."/>
            <person name="Barry K.W."/>
            <person name="Choi C."/>
            <person name="Clum A."/>
            <person name="Coughlan A.Y."/>
            <person name="Deshpande S."/>
            <person name="Douglass A.P."/>
            <person name="Hanson S.J."/>
            <person name="Klenk H.-P."/>
            <person name="LaButti K.M."/>
            <person name="Lapidus A."/>
            <person name="Lindquist E.A."/>
            <person name="Lipzen A.M."/>
            <person name="Meier-Kolthoff J.P."/>
            <person name="Ohm R.A."/>
            <person name="Otillar R.P."/>
            <person name="Pangilinan J.L."/>
            <person name="Peng Y."/>
            <person name="Rokas A."/>
            <person name="Rosa C.A."/>
            <person name="Scheuner C."/>
            <person name="Sibirny A.A."/>
            <person name="Slot J.C."/>
            <person name="Stielow J.B."/>
            <person name="Sun H."/>
            <person name="Kurtzman C.P."/>
            <person name="Blackwell M."/>
            <person name="Grigoriev I.V."/>
            <person name="Jeffries T.W."/>
        </authorList>
    </citation>
    <scope>NUCLEOTIDE SEQUENCE [LARGE SCALE GENOMIC DNA]</scope>
    <source>
        <strain evidence="13">NRRL Y-1626</strain>
    </source>
</reference>
<dbReference type="GO" id="GO:0005886">
    <property type="term" value="C:plasma membrane"/>
    <property type="evidence" value="ECO:0007669"/>
    <property type="project" value="InterPro"/>
</dbReference>
<dbReference type="EMBL" id="LXPE01000013">
    <property type="protein sequence ID" value="OBA26785.1"/>
    <property type="molecule type" value="Genomic_DNA"/>
</dbReference>
<dbReference type="InterPro" id="IPR003445">
    <property type="entry name" value="Cat_transpt"/>
</dbReference>
<evidence type="ECO:0000256" key="9">
    <source>
        <dbReference type="ARBA" id="ARBA00023136"/>
    </source>
</evidence>